<dbReference type="CDD" id="cd02062">
    <property type="entry name" value="Nitro_FMN_reductase"/>
    <property type="match status" value="1"/>
</dbReference>
<dbReference type="GO" id="GO:0016491">
    <property type="term" value="F:oxidoreductase activity"/>
    <property type="evidence" value="ECO:0007669"/>
    <property type="project" value="UniProtKB-KW"/>
</dbReference>
<dbReference type="InterPro" id="IPR029479">
    <property type="entry name" value="Nitroreductase"/>
</dbReference>
<dbReference type="SUPFAM" id="SSF55469">
    <property type="entry name" value="FMN-dependent nitroreductase-like"/>
    <property type="match status" value="1"/>
</dbReference>
<dbReference type="Gene3D" id="3.40.109.10">
    <property type="entry name" value="NADH Oxidase"/>
    <property type="match status" value="1"/>
</dbReference>
<protein>
    <submittedName>
        <fullName evidence="5">Nitroreductase family protein</fullName>
    </submittedName>
</protein>
<dbReference type="PANTHER" id="PTHR23026">
    <property type="entry name" value="NADPH NITROREDUCTASE"/>
    <property type="match status" value="1"/>
</dbReference>
<keyword evidence="6" id="KW-1185">Reference proteome</keyword>
<dbReference type="Pfam" id="PF00881">
    <property type="entry name" value="Nitroreductase"/>
    <property type="match status" value="2"/>
</dbReference>
<dbReference type="InterPro" id="IPR050627">
    <property type="entry name" value="Nitroreductase/BluB"/>
</dbReference>
<proteinExistence type="predicted"/>
<feature type="domain" description="Nitroreductase" evidence="4">
    <location>
        <begin position="230"/>
        <end position="317"/>
    </location>
</feature>
<evidence type="ECO:0000313" key="5">
    <source>
        <dbReference type="EMBL" id="QQL44316.1"/>
    </source>
</evidence>
<organism evidence="5 6">
    <name type="scientific">Sulfuriroseicoccus oceanibius</name>
    <dbReference type="NCBI Taxonomy" id="2707525"/>
    <lineage>
        <taxon>Bacteria</taxon>
        <taxon>Pseudomonadati</taxon>
        <taxon>Verrucomicrobiota</taxon>
        <taxon>Verrucomicrobiia</taxon>
        <taxon>Verrucomicrobiales</taxon>
        <taxon>Verrucomicrobiaceae</taxon>
        <taxon>Sulfuriroseicoccus</taxon>
    </lineage>
</organism>
<evidence type="ECO:0000259" key="4">
    <source>
        <dbReference type="Pfam" id="PF00881"/>
    </source>
</evidence>
<accession>A0A7T7F001</accession>
<evidence type="ECO:0000256" key="2">
    <source>
        <dbReference type="ARBA" id="ARBA00022643"/>
    </source>
</evidence>
<dbReference type="InterPro" id="IPR000415">
    <property type="entry name" value="Nitroreductase-like"/>
</dbReference>
<dbReference type="PANTHER" id="PTHR23026:SF90">
    <property type="entry name" value="IODOTYROSINE DEIODINASE 1"/>
    <property type="match status" value="1"/>
</dbReference>
<dbReference type="KEGG" id="soa:G3M56_010510"/>
<dbReference type="Proteomes" id="UP000475117">
    <property type="component" value="Chromosome"/>
</dbReference>
<evidence type="ECO:0000313" key="6">
    <source>
        <dbReference type="Proteomes" id="UP000475117"/>
    </source>
</evidence>
<keyword evidence="2" id="KW-0288">FMN</keyword>
<sequence length="339" mass="38651">MKRCIKGIYFWLMARFDFLKLFHGVFIAKAFRREILSVYRGIERYGIGVLNLEGHRFRVRRNIHRLEKGLIMDPMKNVFALGYIQETIDSFEAVVSGHCEPVDHDELAWFCDVLTEYFSVTGSDPVIEKCERRFSLLAEGIGRRSEPQKSSPVARSEYEIAPVGFDDFYKLTRQRRSVRWYEDTPVPRSLVDQAISAAAQSPSACNRQPFEFVVIDTPAVVNRVSDIPMGTKGFAHQFPMIVVLVGKLEAFAFARDRHLIYIDASLAAMTFMLALETLGLSSCPINWPDIETLEDEMAKQLGLDACERPVMLISVGYAKQSGMIPHSHKKSLDQIRKFL</sequence>
<dbReference type="AlphaFoldDB" id="A0A7T7F001"/>
<name>A0A7T7F001_9BACT</name>
<reference evidence="5 6" key="1">
    <citation type="submission" date="2020-12" db="EMBL/GenBank/DDBJ databases">
        <title>Sulforoseuscoccus oceanibium gen. nov., sp. nov., a representative of the phylum Verrucomicrobia with special cytoplasmic membrane, and proposal of Sulforoseuscoccusaceae fam. nov.</title>
        <authorList>
            <person name="Xi F."/>
        </authorList>
    </citation>
    <scope>NUCLEOTIDE SEQUENCE [LARGE SCALE GENOMIC DNA]</scope>
    <source>
        <strain evidence="5 6">T37</strain>
    </source>
</reference>
<feature type="domain" description="Nitroreductase" evidence="4">
    <location>
        <begin position="173"/>
        <end position="226"/>
    </location>
</feature>
<keyword evidence="3" id="KW-0560">Oxidoreductase</keyword>
<gene>
    <name evidence="5" type="ORF">G3M56_010510</name>
</gene>
<evidence type="ECO:0000256" key="1">
    <source>
        <dbReference type="ARBA" id="ARBA00022630"/>
    </source>
</evidence>
<dbReference type="RefSeq" id="WP_235203389.1">
    <property type="nucleotide sequence ID" value="NZ_CP066776.1"/>
</dbReference>
<evidence type="ECO:0000256" key="3">
    <source>
        <dbReference type="ARBA" id="ARBA00023002"/>
    </source>
</evidence>
<dbReference type="EMBL" id="CP066776">
    <property type="protein sequence ID" value="QQL44316.1"/>
    <property type="molecule type" value="Genomic_DNA"/>
</dbReference>
<keyword evidence="1" id="KW-0285">Flavoprotein</keyword>